<proteinExistence type="predicted"/>
<gene>
    <name evidence="1" type="ORF">PRLR5076_18590</name>
</gene>
<accession>A0A9R1CAC8</accession>
<comment type="caution">
    <text evidence="1">The sequence shown here is derived from an EMBL/GenBank/DDBJ whole genome shotgun (WGS) entry which is preliminary data.</text>
</comment>
<evidence type="ECO:0000313" key="2">
    <source>
        <dbReference type="Proteomes" id="UP000825483"/>
    </source>
</evidence>
<name>A0A9R1CAC8_9BACT</name>
<keyword evidence="2" id="KW-1185">Reference proteome</keyword>
<evidence type="ECO:0000313" key="1">
    <source>
        <dbReference type="EMBL" id="GJG59008.1"/>
    </source>
</evidence>
<dbReference type="Proteomes" id="UP000825483">
    <property type="component" value="Unassembled WGS sequence"/>
</dbReference>
<dbReference type="AlphaFoldDB" id="A0A9R1CAC8"/>
<reference evidence="1" key="1">
    <citation type="journal article" date="2022" name="Int. J. Syst. Evol. Microbiol.">
        <title>Prevotella lacticifex sp. nov., isolated from the rumen of cows.</title>
        <authorList>
            <person name="Shinkai T."/>
            <person name="Ikeyama N."/>
            <person name="Kumagai M."/>
            <person name="Ohmori H."/>
            <person name="Sakamoto M."/>
            <person name="Ohkuma M."/>
            <person name="Mitsumori M."/>
        </authorList>
    </citation>
    <scope>NUCLEOTIDE SEQUENCE</scope>
    <source>
        <strain evidence="1">R5076</strain>
    </source>
</reference>
<dbReference type="GeneID" id="72466949"/>
<sequence>MQISLNSSELLVICEEIVKVHQNEEKNSSRFCYDGEVKVKINDIMFTAEYYFCEAISEEETDELGIAEVKTDNEDVYVTFKDTDEEFAMGIARLQALQKTLNYHAQH</sequence>
<dbReference type="EMBL" id="BPUB01000002">
    <property type="protein sequence ID" value="GJG59008.1"/>
    <property type="molecule type" value="Genomic_DNA"/>
</dbReference>
<organism evidence="1 2">
    <name type="scientific">Prevotella lacticifex</name>
    <dbReference type="NCBI Taxonomy" id="2854755"/>
    <lineage>
        <taxon>Bacteria</taxon>
        <taxon>Pseudomonadati</taxon>
        <taxon>Bacteroidota</taxon>
        <taxon>Bacteroidia</taxon>
        <taxon>Bacteroidales</taxon>
        <taxon>Prevotellaceae</taxon>
        <taxon>Prevotella</taxon>
    </lineage>
</organism>
<dbReference type="RefSeq" id="WP_223928979.1">
    <property type="nucleotide sequence ID" value="NZ_BPTU01000001.1"/>
</dbReference>
<protein>
    <submittedName>
        <fullName evidence="1">Uncharacterized protein</fullName>
    </submittedName>
</protein>